<dbReference type="WBParaSite" id="RSKR_0001016000.1">
    <property type="protein sequence ID" value="RSKR_0001016000.1"/>
    <property type="gene ID" value="RSKR_0001016000"/>
</dbReference>
<organism evidence="1 2">
    <name type="scientific">Rhabditophanes sp. KR3021</name>
    <dbReference type="NCBI Taxonomy" id="114890"/>
    <lineage>
        <taxon>Eukaryota</taxon>
        <taxon>Metazoa</taxon>
        <taxon>Ecdysozoa</taxon>
        <taxon>Nematoda</taxon>
        <taxon>Chromadorea</taxon>
        <taxon>Rhabditida</taxon>
        <taxon>Tylenchina</taxon>
        <taxon>Panagrolaimomorpha</taxon>
        <taxon>Strongyloidoidea</taxon>
        <taxon>Alloionematidae</taxon>
        <taxon>Rhabditophanes</taxon>
    </lineage>
</organism>
<dbReference type="Proteomes" id="UP000095286">
    <property type="component" value="Unplaced"/>
</dbReference>
<name>A0AC35UDL5_9BILA</name>
<evidence type="ECO:0000313" key="1">
    <source>
        <dbReference type="Proteomes" id="UP000095286"/>
    </source>
</evidence>
<reference evidence="2" key="1">
    <citation type="submission" date="2016-11" db="UniProtKB">
        <authorList>
            <consortium name="WormBaseParasite"/>
        </authorList>
    </citation>
    <scope>IDENTIFICATION</scope>
    <source>
        <strain evidence="2">KR3021</strain>
    </source>
</reference>
<proteinExistence type="predicted"/>
<protein>
    <submittedName>
        <fullName evidence="2">FLYWCH-type domain-containing protein</fullName>
    </submittedName>
</protein>
<evidence type="ECO:0000313" key="2">
    <source>
        <dbReference type="WBParaSite" id="RSKR_0001016000.1"/>
    </source>
</evidence>
<accession>A0AC35UDL5</accession>
<sequence>MAANFTFISSPKVGHSKLVYKNFTYNKGSGANTEQITYRCALNQANGYNGAVLLKGELFYEHKPHTHLADHINVATQTLKRSLYDYATIFSDKPRSILAKSLVGVPDQILAMLPPKSTLSQNISRIKRKSDDVDLVIHKHAKADDLILSLKDTQLHDGTNFLYFDSKTSMSLATDTKRILIFATNENINLLRTLTAAAIDGTFGSAPSQLYQMVVIRGN</sequence>